<dbReference type="InterPro" id="IPR000073">
    <property type="entry name" value="AB_hydrolase_1"/>
</dbReference>
<dbReference type="AlphaFoldDB" id="A0ABD3CHH6"/>
<accession>A0ABD3CHH6</accession>
<dbReference type="Gene3D" id="3.40.50.1820">
    <property type="entry name" value="alpha/beta hydrolase"/>
    <property type="match status" value="1"/>
</dbReference>
<dbReference type="Pfam" id="PF00561">
    <property type="entry name" value="Abhydrolase_1"/>
    <property type="match status" value="1"/>
</dbReference>
<comment type="caution">
    <text evidence="2">The sequence shown here is derived from an EMBL/GenBank/DDBJ whole genome shotgun (WGS) entry which is preliminary data.</text>
</comment>
<protein>
    <recommendedName>
        <fullName evidence="1">AB hydrolase-1 domain-containing protein</fullName>
    </recommendedName>
</protein>
<feature type="domain" description="AB hydrolase-1" evidence="1">
    <location>
        <begin position="205"/>
        <end position="327"/>
    </location>
</feature>
<evidence type="ECO:0000313" key="2">
    <source>
        <dbReference type="EMBL" id="KAL3628225.1"/>
    </source>
</evidence>
<name>A0ABD3CHH6_9LAMI</name>
<dbReference type="PANTHER" id="PTHR45763:SF51">
    <property type="entry name" value="ALPHA_BETA-HYDROLASES SUPERFAMILY PROTEIN"/>
    <property type="match status" value="1"/>
</dbReference>
<gene>
    <name evidence="2" type="ORF">CASFOL_027271</name>
</gene>
<evidence type="ECO:0000259" key="1">
    <source>
        <dbReference type="Pfam" id="PF00561"/>
    </source>
</evidence>
<reference evidence="3" key="1">
    <citation type="journal article" date="2024" name="IScience">
        <title>Strigolactones Initiate the Formation of Haustorium-like Structures in Castilleja.</title>
        <authorList>
            <person name="Buerger M."/>
            <person name="Peterson D."/>
            <person name="Chory J."/>
        </authorList>
    </citation>
    <scope>NUCLEOTIDE SEQUENCE [LARGE SCALE GENOMIC DNA]</scope>
</reference>
<dbReference type="PANTHER" id="PTHR45763">
    <property type="entry name" value="HYDROLASE, ALPHA/BETA FOLD FAMILY PROTEIN, EXPRESSED-RELATED"/>
    <property type="match status" value="1"/>
</dbReference>
<dbReference type="GO" id="GO:0016787">
    <property type="term" value="F:hydrolase activity"/>
    <property type="evidence" value="ECO:0007669"/>
    <property type="project" value="UniProtKB-ARBA"/>
</dbReference>
<dbReference type="SUPFAM" id="SSF53474">
    <property type="entry name" value="alpha/beta-Hydrolases"/>
    <property type="match status" value="1"/>
</dbReference>
<keyword evidence="3" id="KW-1185">Reference proteome</keyword>
<sequence>MANFDEHHPDVAKINPGDYYDPNISEWTMEMEKVVLQFLICQKEGVERGAKKAYLSLSLGMIAELLWERFRIIPPQIHERIEQMEMRYNWWKELLDTYGVFKNAERGLVCIDTTIVKTLTDEVTFLYGEELASRRDASGILKKILLVGFVGLIAWAYQATRPPPPKTCGSANGPPITASRIQLKDGRYLAYVEHGVDKDIAKHKIVFVHGFDCCKHDVSALTSNLSPDLVESEQIYIVSLDRPGYGESDPDPTRTVKSLAFDIEELADQLGLGSKFYVVGFSMGGQVVWSCLKYIPHRLAGAALVAPVVNYWWPSFPSNLSQWAYGLQPKQDQWAVRVAHYTPWLTYWWNTQKLFPASSVIDHNPTVYADQDKELIPKIISLKKEFQAALPRQQGEFESLHRDMMIGFGTWEFDPMDLQNPFPKKKRFSSLMAWR</sequence>
<dbReference type="EMBL" id="JAVIJP010000036">
    <property type="protein sequence ID" value="KAL3628225.1"/>
    <property type="molecule type" value="Genomic_DNA"/>
</dbReference>
<dbReference type="Proteomes" id="UP001632038">
    <property type="component" value="Unassembled WGS sequence"/>
</dbReference>
<dbReference type="FunFam" id="3.40.50.1820:FF:000270">
    <property type="entry name" value="Alpha/beta-Hydrolases superfamily protein"/>
    <property type="match status" value="1"/>
</dbReference>
<organism evidence="2 3">
    <name type="scientific">Castilleja foliolosa</name>
    <dbReference type="NCBI Taxonomy" id="1961234"/>
    <lineage>
        <taxon>Eukaryota</taxon>
        <taxon>Viridiplantae</taxon>
        <taxon>Streptophyta</taxon>
        <taxon>Embryophyta</taxon>
        <taxon>Tracheophyta</taxon>
        <taxon>Spermatophyta</taxon>
        <taxon>Magnoliopsida</taxon>
        <taxon>eudicotyledons</taxon>
        <taxon>Gunneridae</taxon>
        <taxon>Pentapetalae</taxon>
        <taxon>asterids</taxon>
        <taxon>lamiids</taxon>
        <taxon>Lamiales</taxon>
        <taxon>Orobanchaceae</taxon>
        <taxon>Pedicularideae</taxon>
        <taxon>Castillejinae</taxon>
        <taxon>Castilleja</taxon>
    </lineage>
</organism>
<dbReference type="InterPro" id="IPR029058">
    <property type="entry name" value="AB_hydrolase_fold"/>
</dbReference>
<proteinExistence type="predicted"/>
<evidence type="ECO:0000313" key="3">
    <source>
        <dbReference type="Proteomes" id="UP001632038"/>
    </source>
</evidence>